<keyword evidence="3" id="KW-1185">Reference proteome</keyword>
<dbReference type="PANTHER" id="PTHR21533">
    <property type="entry name" value="LEUCINE-RICH PROTEIN"/>
    <property type="match status" value="1"/>
</dbReference>
<sequence length="165" mass="19131">MTMICQLDRSTREVELGLEYGPPAMNLGGQTLKFEDGQWITESGGHSSGREVQRLKKRNLQLEEENNLLKLKIETLLDMCIFLITKAGKTPRHRTKGYQIWLSPPALHASGLMDYNDSKFFFLFLLYQESGVREVQALERRNLELEEENNLLKLKIETLLDMVRM</sequence>
<dbReference type="Pfam" id="PF14645">
    <property type="entry name" value="Chibby"/>
    <property type="match status" value="2"/>
</dbReference>
<feature type="coiled-coil region" evidence="1">
    <location>
        <begin position="128"/>
        <end position="162"/>
    </location>
</feature>
<evidence type="ECO:0000313" key="2">
    <source>
        <dbReference type="EMBL" id="TWW81552.1"/>
    </source>
</evidence>
<reference evidence="2 3" key="1">
    <citation type="submission" date="2019-04" db="EMBL/GenBank/DDBJ databases">
        <title>Chromosome genome assembly for Takifugu flavidus.</title>
        <authorList>
            <person name="Xiao S."/>
        </authorList>
    </citation>
    <scope>NUCLEOTIDE SEQUENCE [LARGE SCALE GENOMIC DNA]</scope>
    <source>
        <strain evidence="2">HTHZ2018</strain>
        <tissue evidence="2">Muscle</tissue>
    </source>
</reference>
<organism evidence="2 3">
    <name type="scientific">Takifugu flavidus</name>
    <name type="common">sansaifugu</name>
    <dbReference type="NCBI Taxonomy" id="433684"/>
    <lineage>
        <taxon>Eukaryota</taxon>
        <taxon>Metazoa</taxon>
        <taxon>Chordata</taxon>
        <taxon>Craniata</taxon>
        <taxon>Vertebrata</taxon>
        <taxon>Euteleostomi</taxon>
        <taxon>Actinopterygii</taxon>
        <taxon>Neopterygii</taxon>
        <taxon>Teleostei</taxon>
        <taxon>Neoteleostei</taxon>
        <taxon>Acanthomorphata</taxon>
        <taxon>Eupercaria</taxon>
        <taxon>Tetraodontiformes</taxon>
        <taxon>Tetradontoidea</taxon>
        <taxon>Tetraodontidae</taxon>
        <taxon>Takifugu</taxon>
    </lineage>
</organism>
<dbReference type="EMBL" id="RHFK02000001">
    <property type="protein sequence ID" value="TWW81552.1"/>
    <property type="molecule type" value="Genomic_DNA"/>
</dbReference>
<protein>
    <submittedName>
        <fullName evidence="2">Protein chibby-like protein 1 ARPP-binding protein</fullName>
    </submittedName>
</protein>
<gene>
    <name evidence="2" type="ORF">D4764_01G0013670</name>
</gene>
<comment type="caution">
    <text evidence="2">The sequence shown here is derived from an EMBL/GenBank/DDBJ whole genome shotgun (WGS) entry which is preliminary data.</text>
</comment>
<dbReference type="AlphaFoldDB" id="A0A5C6PNX1"/>
<dbReference type="CDD" id="cd07429">
    <property type="entry name" value="Cby_like"/>
    <property type="match status" value="1"/>
</dbReference>
<name>A0A5C6PNX1_9TELE</name>
<dbReference type="Proteomes" id="UP000324091">
    <property type="component" value="Chromosome 1"/>
</dbReference>
<accession>A0A5C6PNX1</accession>
<evidence type="ECO:0000313" key="3">
    <source>
        <dbReference type="Proteomes" id="UP000324091"/>
    </source>
</evidence>
<feature type="coiled-coil region" evidence="1">
    <location>
        <begin position="52"/>
        <end position="79"/>
    </location>
</feature>
<proteinExistence type="predicted"/>
<dbReference type="InterPro" id="IPR028118">
    <property type="entry name" value="Chibby_fam"/>
</dbReference>
<dbReference type="PANTHER" id="PTHR21533:SF19">
    <property type="entry name" value="LEUCINE-RICH PROTEIN"/>
    <property type="match status" value="1"/>
</dbReference>
<evidence type="ECO:0000256" key="1">
    <source>
        <dbReference type="SAM" id="Coils"/>
    </source>
</evidence>
<keyword evidence="1" id="KW-0175">Coiled coil</keyword>